<evidence type="ECO:0008006" key="5">
    <source>
        <dbReference type="Google" id="ProtNLM"/>
    </source>
</evidence>
<dbReference type="EMBL" id="CP031194">
    <property type="protein sequence ID" value="AXG80359.1"/>
    <property type="molecule type" value="Genomic_DNA"/>
</dbReference>
<protein>
    <recommendedName>
        <fullName evidence="5">Peptidase S1 domain-containing protein</fullName>
    </recommendedName>
</protein>
<dbReference type="OrthoDB" id="3507155at2"/>
<dbReference type="InterPro" id="IPR018114">
    <property type="entry name" value="TRYPSIN_HIS"/>
</dbReference>
<dbReference type="Proteomes" id="UP000253868">
    <property type="component" value="Chromosome"/>
</dbReference>
<evidence type="ECO:0000313" key="4">
    <source>
        <dbReference type="Proteomes" id="UP000253868"/>
    </source>
</evidence>
<keyword evidence="2" id="KW-0732">Signal</keyword>
<proteinExistence type="predicted"/>
<feature type="chain" id="PRO_5016947242" description="Peptidase S1 domain-containing protein" evidence="2">
    <location>
        <begin position="27"/>
        <end position="334"/>
    </location>
</feature>
<dbReference type="GO" id="GO:0006508">
    <property type="term" value="P:proteolysis"/>
    <property type="evidence" value="ECO:0007669"/>
    <property type="project" value="InterPro"/>
</dbReference>
<reference evidence="4" key="1">
    <citation type="submission" date="2018-07" db="EMBL/GenBank/DDBJ databases">
        <authorList>
            <person name="Zhao J."/>
        </authorList>
    </citation>
    <scope>NUCLEOTIDE SEQUENCE [LARGE SCALE GENOMIC DNA]</scope>
    <source>
        <strain evidence="4">GSSD-12</strain>
    </source>
</reference>
<organism evidence="3 4">
    <name type="scientific">Streptomyces paludis</name>
    <dbReference type="NCBI Taxonomy" id="2282738"/>
    <lineage>
        <taxon>Bacteria</taxon>
        <taxon>Bacillati</taxon>
        <taxon>Actinomycetota</taxon>
        <taxon>Actinomycetes</taxon>
        <taxon>Kitasatosporales</taxon>
        <taxon>Streptomycetaceae</taxon>
        <taxon>Streptomyces</taxon>
    </lineage>
</organism>
<sequence>MRNVRTPALFLGGALFLFLPFPAAHATPSGHHSSSSDGSTDRYWTASRMRAAQPVPTGDTEQAEARNAEARNPAARSPSRPFEGLPIVGTFFWSDAKGSGHFCGGTVVNSPGKNLVMSAAHCFDGTSARPNLAFVPQYDDGKKPYGSFSVKPGGVFLNQRYLTKGRNAAATLDFNFARLEPRDGKNVQDVVGGADLMIDAGYAHYPVRLVGYPANQRHPLDCTDRTERFDSPTPGIPGSFLRIECAAYSGGSSGGPFLVKRVSGWGIVGVIGGWKTGGDTDDVSYSPYFGRDVKALYDRATSGQDSVFNSGDVLATAGTWKHSEALAMEILRRG</sequence>
<evidence type="ECO:0000256" key="2">
    <source>
        <dbReference type="SAM" id="SignalP"/>
    </source>
</evidence>
<dbReference type="GO" id="GO:0004252">
    <property type="term" value="F:serine-type endopeptidase activity"/>
    <property type="evidence" value="ECO:0007669"/>
    <property type="project" value="InterPro"/>
</dbReference>
<dbReference type="PROSITE" id="PS00134">
    <property type="entry name" value="TRYPSIN_HIS"/>
    <property type="match status" value="1"/>
</dbReference>
<evidence type="ECO:0000313" key="3">
    <source>
        <dbReference type="EMBL" id="AXG80359.1"/>
    </source>
</evidence>
<dbReference type="SUPFAM" id="SSF50494">
    <property type="entry name" value="Trypsin-like serine proteases"/>
    <property type="match status" value="1"/>
</dbReference>
<dbReference type="KEGG" id="spad:DVK44_24850"/>
<evidence type="ECO:0000256" key="1">
    <source>
        <dbReference type="SAM" id="MobiDB-lite"/>
    </source>
</evidence>
<dbReference type="InterPro" id="IPR009003">
    <property type="entry name" value="Peptidase_S1_PA"/>
</dbReference>
<feature type="region of interest" description="Disordered" evidence="1">
    <location>
        <begin position="50"/>
        <end position="79"/>
    </location>
</feature>
<feature type="compositionally biased region" description="Low complexity" evidence="1">
    <location>
        <begin position="70"/>
        <end position="79"/>
    </location>
</feature>
<feature type="signal peptide" evidence="2">
    <location>
        <begin position="1"/>
        <end position="26"/>
    </location>
</feature>
<dbReference type="AlphaFoldDB" id="A0A345HUI5"/>
<name>A0A345HUI5_9ACTN</name>
<dbReference type="InterPro" id="IPR043504">
    <property type="entry name" value="Peptidase_S1_PA_chymotrypsin"/>
</dbReference>
<dbReference type="RefSeq" id="WP_114661973.1">
    <property type="nucleotide sequence ID" value="NZ_CP031194.1"/>
</dbReference>
<accession>A0A345HUI5</accession>
<dbReference type="Gene3D" id="2.40.10.10">
    <property type="entry name" value="Trypsin-like serine proteases"/>
    <property type="match status" value="2"/>
</dbReference>
<keyword evidence="4" id="KW-1185">Reference proteome</keyword>
<gene>
    <name evidence="3" type="ORF">DVK44_24850</name>
</gene>